<evidence type="ECO:0000313" key="2">
    <source>
        <dbReference type="EMBL" id="KAK5870236.1"/>
    </source>
</evidence>
<evidence type="ECO:0000313" key="3">
    <source>
        <dbReference type="Proteomes" id="UP001346869"/>
    </source>
</evidence>
<evidence type="ECO:0000256" key="1">
    <source>
        <dbReference type="SAM" id="MobiDB-lite"/>
    </source>
</evidence>
<organism evidence="2 3">
    <name type="scientific">Eleginops maclovinus</name>
    <name type="common">Patagonian blennie</name>
    <name type="synonym">Eleginus maclovinus</name>
    <dbReference type="NCBI Taxonomy" id="56733"/>
    <lineage>
        <taxon>Eukaryota</taxon>
        <taxon>Metazoa</taxon>
        <taxon>Chordata</taxon>
        <taxon>Craniata</taxon>
        <taxon>Vertebrata</taxon>
        <taxon>Euteleostomi</taxon>
        <taxon>Actinopterygii</taxon>
        <taxon>Neopterygii</taxon>
        <taxon>Teleostei</taxon>
        <taxon>Neoteleostei</taxon>
        <taxon>Acanthomorphata</taxon>
        <taxon>Eupercaria</taxon>
        <taxon>Perciformes</taxon>
        <taxon>Notothenioidei</taxon>
        <taxon>Eleginopidae</taxon>
        <taxon>Eleginops</taxon>
    </lineage>
</organism>
<name>A0AAN8APG7_ELEMC</name>
<keyword evidence="3" id="KW-1185">Reference proteome</keyword>
<reference evidence="2 3" key="2">
    <citation type="journal article" date="2023" name="Mol. Biol. Evol.">
        <title>Genomics of Secondarily Temperate Adaptation in the Only Non-Antarctic Icefish.</title>
        <authorList>
            <person name="Rivera-Colon A.G."/>
            <person name="Rayamajhi N."/>
            <person name="Minhas B.F."/>
            <person name="Madrigal G."/>
            <person name="Bilyk K.T."/>
            <person name="Yoon V."/>
            <person name="Hune M."/>
            <person name="Gregory S."/>
            <person name="Cheng C.H.C."/>
            <person name="Catchen J.M."/>
        </authorList>
    </citation>
    <scope>NUCLEOTIDE SEQUENCE [LARGE SCALE GENOMIC DNA]</scope>
    <source>
        <strain evidence="2">JMC-PN-2008</strain>
    </source>
</reference>
<comment type="caution">
    <text evidence="2">The sequence shown here is derived from an EMBL/GenBank/DDBJ whole genome shotgun (WGS) entry which is preliminary data.</text>
</comment>
<accession>A0AAN8APG7</accession>
<protein>
    <submittedName>
        <fullName evidence="2">Uncharacterized protein</fullName>
    </submittedName>
</protein>
<proteinExistence type="predicted"/>
<sequence length="84" mass="9683">MGAYKSHCRLHWTNIFSSQDASCETLNVSRNPHNKTNSSHGHEVPHSLLSADPHLHVPESCTRLVRQLLPRLHKRDEGEREEEH</sequence>
<reference evidence="2 3" key="1">
    <citation type="journal article" date="2023" name="Genes (Basel)">
        <title>Chromosome-Level Genome Assembly and Circadian Gene Repertoire of the Patagonia Blennie Eleginops maclovinus-The Closest Ancestral Proxy of Antarctic Cryonotothenioids.</title>
        <authorList>
            <person name="Cheng C.C."/>
            <person name="Rivera-Colon A.G."/>
            <person name="Minhas B.F."/>
            <person name="Wilson L."/>
            <person name="Rayamajhi N."/>
            <person name="Vargas-Chacoff L."/>
            <person name="Catchen J.M."/>
        </authorList>
    </citation>
    <scope>NUCLEOTIDE SEQUENCE [LARGE SCALE GENOMIC DNA]</scope>
    <source>
        <strain evidence="2">JMC-PN-2008</strain>
    </source>
</reference>
<dbReference type="Proteomes" id="UP001346869">
    <property type="component" value="Unassembled WGS sequence"/>
</dbReference>
<gene>
    <name evidence="2" type="ORF">PBY51_024889</name>
</gene>
<feature type="compositionally biased region" description="Polar residues" evidence="1">
    <location>
        <begin position="24"/>
        <end position="39"/>
    </location>
</feature>
<dbReference type="EMBL" id="JAUZQC010000006">
    <property type="protein sequence ID" value="KAK5870236.1"/>
    <property type="molecule type" value="Genomic_DNA"/>
</dbReference>
<feature type="region of interest" description="Disordered" evidence="1">
    <location>
        <begin position="24"/>
        <end position="48"/>
    </location>
</feature>
<dbReference type="AlphaFoldDB" id="A0AAN8APG7"/>